<feature type="compositionally biased region" description="Low complexity" evidence="3">
    <location>
        <begin position="9"/>
        <end position="23"/>
    </location>
</feature>
<dbReference type="Pfam" id="PF20241">
    <property type="entry name" value="DUF6598"/>
    <property type="match status" value="1"/>
</dbReference>
<dbReference type="InterPro" id="IPR016072">
    <property type="entry name" value="Skp1_comp_dimer"/>
</dbReference>
<dbReference type="Pfam" id="PF03931">
    <property type="entry name" value="Skp1_POZ"/>
    <property type="match status" value="1"/>
</dbReference>
<feature type="domain" description="SKP1 component dimerisation" evidence="4">
    <location>
        <begin position="125"/>
        <end position="152"/>
    </location>
</feature>
<protein>
    <recommendedName>
        <fullName evidence="9">SKP1 component POZ domain-containing protein</fullName>
    </recommendedName>
</protein>
<dbReference type="GO" id="GO:0006511">
    <property type="term" value="P:ubiquitin-dependent protein catabolic process"/>
    <property type="evidence" value="ECO:0007669"/>
    <property type="project" value="InterPro"/>
</dbReference>
<comment type="pathway">
    <text evidence="1">Protein modification; protein ubiquitination.</text>
</comment>
<dbReference type="Gramene" id="TraesCS3D02G543600.1">
    <property type="protein sequence ID" value="TraesCS3D02G543600.1"/>
    <property type="gene ID" value="TraesCS3D02G543600"/>
</dbReference>
<evidence type="ECO:0000256" key="1">
    <source>
        <dbReference type="ARBA" id="ARBA00004906"/>
    </source>
</evidence>
<dbReference type="OMA" id="FWVSESE"/>
<dbReference type="GO" id="GO:0009867">
    <property type="term" value="P:jasmonic acid mediated signaling pathway"/>
    <property type="evidence" value="ECO:0007669"/>
    <property type="project" value="UniProtKB-ARBA"/>
</dbReference>
<name>A0A3B6H7R3_WHEAT</name>
<organism evidence="7">
    <name type="scientific">Triticum aestivum</name>
    <name type="common">Wheat</name>
    <dbReference type="NCBI Taxonomy" id="4565"/>
    <lineage>
        <taxon>Eukaryota</taxon>
        <taxon>Viridiplantae</taxon>
        <taxon>Streptophyta</taxon>
        <taxon>Embryophyta</taxon>
        <taxon>Tracheophyta</taxon>
        <taxon>Spermatophyta</taxon>
        <taxon>Magnoliopsida</taxon>
        <taxon>Liliopsida</taxon>
        <taxon>Poales</taxon>
        <taxon>Poaceae</taxon>
        <taxon>BOP clade</taxon>
        <taxon>Pooideae</taxon>
        <taxon>Triticodae</taxon>
        <taxon>Triticeae</taxon>
        <taxon>Triticinae</taxon>
        <taxon>Triticum</taxon>
    </lineage>
</organism>
<dbReference type="OrthoDB" id="686435at2759"/>
<dbReference type="InterPro" id="IPR001232">
    <property type="entry name" value="SKP1-like"/>
</dbReference>
<dbReference type="InterPro" id="IPR036296">
    <property type="entry name" value="SKP1-like_dim_sf"/>
</dbReference>
<sequence>MVSCPASKEAAAMATEGEETATTTAAAEKTFLVQSEDGMELLVSESEASQSMTIDGETVCYDGEPIYVNVDGETLSKVLHYCKKHAAAGDHDDLLSAWDAELVRGVDLETLYDLILASKQLEVRGLLDLACGAVAGRIKGRSPREICHLLDIRGVFFPDFHQQLSSARSGSRSSESTARELKLTEKALRALHVVRVHEFTSYEPKQDYHVCYRFHHEFNTALFDYHKETRFCRGPPLCKRRPARESLVGACLNIISLKVRESDVGFPINVFGTVVARDSVDYRCVYLFRRDRDDPQLITSPDDVLSLSDPCRALVPRSRVHFEIDLKIKCDGGADQVFSKGLEEFDSVRLATGKETMTLGLESYLSRLELSCVQVYTPVEATFAINVLKGPCNISRAVVATRGNFRDRRILYEATDNHIVIGDGGSVPLTRRVVAVPRDQKLALFLVGGDDVVLGHLALTLGHSDEVVNRKMGCAELEVKVAWTAVPRRKRPNMFKEVGDVRLLL</sequence>
<reference evidence="7" key="2">
    <citation type="submission" date="2018-10" db="UniProtKB">
        <authorList>
            <consortium name="EnsemblPlants"/>
        </authorList>
    </citation>
    <scope>IDENTIFICATION</scope>
</reference>
<dbReference type="PANTHER" id="PTHR33065:SF207">
    <property type="entry name" value="DUF6598 DOMAIN-CONTAINING PROTEIN"/>
    <property type="match status" value="1"/>
</dbReference>
<dbReference type="STRING" id="4565.A0A3B6H7R3"/>
<keyword evidence="8" id="KW-1185">Reference proteome</keyword>
<dbReference type="Pfam" id="PF01466">
    <property type="entry name" value="Skp1"/>
    <property type="match status" value="1"/>
</dbReference>
<evidence type="ECO:0000256" key="2">
    <source>
        <dbReference type="ARBA" id="ARBA00009993"/>
    </source>
</evidence>
<reference evidence="7" key="1">
    <citation type="submission" date="2018-08" db="EMBL/GenBank/DDBJ databases">
        <authorList>
            <person name="Rossello M."/>
        </authorList>
    </citation>
    <scope>NUCLEOTIDE SEQUENCE [LARGE SCALE GENOMIC DNA]</scope>
    <source>
        <strain evidence="7">cv. Chinese Spring</strain>
    </source>
</reference>
<feature type="domain" description="SKP1 component POZ" evidence="5">
    <location>
        <begin position="31"/>
        <end position="86"/>
    </location>
</feature>
<dbReference type="SUPFAM" id="SSF54695">
    <property type="entry name" value="POZ domain"/>
    <property type="match status" value="1"/>
</dbReference>
<evidence type="ECO:0000313" key="8">
    <source>
        <dbReference type="Proteomes" id="UP000019116"/>
    </source>
</evidence>
<proteinExistence type="inferred from homology"/>
<dbReference type="Gene3D" id="3.30.710.10">
    <property type="entry name" value="Potassium Channel Kv1.1, Chain A"/>
    <property type="match status" value="1"/>
</dbReference>
<evidence type="ECO:0000259" key="6">
    <source>
        <dbReference type="Pfam" id="PF20241"/>
    </source>
</evidence>
<evidence type="ECO:0000259" key="4">
    <source>
        <dbReference type="Pfam" id="PF01466"/>
    </source>
</evidence>
<dbReference type="Proteomes" id="UP000019116">
    <property type="component" value="Chromosome 3D"/>
</dbReference>
<dbReference type="EnsemblPlants" id="TraesCS3D02G543600.1">
    <property type="protein sequence ID" value="TraesCS3D02G543600.1"/>
    <property type="gene ID" value="TraesCS3D02G543600"/>
</dbReference>
<dbReference type="AlphaFoldDB" id="A0A3B6H7R3"/>
<dbReference type="SMART" id="SM00512">
    <property type="entry name" value="Skp1"/>
    <property type="match status" value="1"/>
</dbReference>
<dbReference type="InterPro" id="IPR046533">
    <property type="entry name" value="DUF6598"/>
</dbReference>
<feature type="domain" description="DUF6598" evidence="6">
    <location>
        <begin position="252"/>
        <end position="481"/>
    </location>
</feature>
<dbReference type="PANTHER" id="PTHR33065">
    <property type="entry name" value="OS07G0486400 PROTEIN"/>
    <property type="match status" value="1"/>
</dbReference>
<feature type="region of interest" description="Disordered" evidence="3">
    <location>
        <begin position="1"/>
        <end position="23"/>
    </location>
</feature>
<evidence type="ECO:0008006" key="9">
    <source>
        <dbReference type="Google" id="ProtNLM"/>
    </source>
</evidence>
<dbReference type="SUPFAM" id="SSF81382">
    <property type="entry name" value="Skp1 dimerisation domain-like"/>
    <property type="match status" value="1"/>
</dbReference>
<accession>A0A3B6H7R3</accession>
<dbReference type="InterPro" id="IPR016073">
    <property type="entry name" value="Skp1_comp_POZ"/>
</dbReference>
<evidence type="ECO:0000313" key="7">
    <source>
        <dbReference type="EnsemblPlants" id="TraesCS3D02G543600.1"/>
    </source>
</evidence>
<dbReference type="InterPro" id="IPR011333">
    <property type="entry name" value="SKP1/BTB/POZ_sf"/>
</dbReference>
<evidence type="ECO:0000259" key="5">
    <source>
        <dbReference type="Pfam" id="PF03931"/>
    </source>
</evidence>
<dbReference type="SMR" id="A0A3B6H7R3"/>
<comment type="similarity">
    <text evidence="2">Belongs to the SKP1 family.</text>
</comment>
<evidence type="ECO:0000256" key="3">
    <source>
        <dbReference type="SAM" id="MobiDB-lite"/>
    </source>
</evidence>